<dbReference type="InterPro" id="IPR036291">
    <property type="entry name" value="NAD(P)-bd_dom_sf"/>
</dbReference>
<protein>
    <submittedName>
        <fullName evidence="4">NADPH:quinone oxidoreductase family protein</fullName>
    </submittedName>
</protein>
<keyword evidence="1" id="KW-0521">NADP</keyword>
<dbReference type="InterPro" id="IPR013154">
    <property type="entry name" value="ADH-like_N"/>
</dbReference>
<dbReference type="InterPro" id="IPR013149">
    <property type="entry name" value="ADH-like_C"/>
</dbReference>
<dbReference type="RefSeq" id="WP_061082391.1">
    <property type="nucleotide sequence ID" value="NZ_JAAXPG010000021.1"/>
</dbReference>
<dbReference type="InterPro" id="IPR020843">
    <property type="entry name" value="ER"/>
</dbReference>
<evidence type="ECO:0000256" key="1">
    <source>
        <dbReference type="ARBA" id="ARBA00022857"/>
    </source>
</evidence>
<keyword evidence="2" id="KW-0560">Oxidoreductase</keyword>
<evidence type="ECO:0000313" key="5">
    <source>
        <dbReference type="Proteomes" id="UP000553209"/>
    </source>
</evidence>
<evidence type="ECO:0000259" key="3">
    <source>
        <dbReference type="SMART" id="SM00829"/>
    </source>
</evidence>
<dbReference type="AlphaFoldDB" id="A0A7X6MEL6"/>
<organism evidence="4 5">
    <name type="scientific">Nocardiopsis alborubida</name>
    <dbReference type="NCBI Taxonomy" id="146802"/>
    <lineage>
        <taxon>Bacteria</taxon>
        <taxon>Bacillati</taxon>
        <taxon>Actinomycetota</taxon>
        <taxon>Actinomycetes</taxon>
        <taxon>Streptosporangiales</taxon>
        <taxon>Nocardiopsidaceae</taxon>
        <taxon>Nocardiopsis</taxon>
    </lineage>
</organism>
<dbReference type="GO" id="GO:0035925">
    <property type="term" value="F:mRNA 3'-UTR AU-rich region binding"/>
    <property type="evidence" value="ECO:0007669"/>
    <property type="project" value="TreeGrafter"/>
</dbReference>
<dbReference type="Gene3D" id="3.40.50.720">
    <property type="entry name" value="NAD(P)-binding Rossmann-like Domain"/>
    <property type="match status" value="1"/>
</dbReference>
<sequence>MRAIQITEFGGPEVLNLTELPDPEAGPGEVLVGVTRAGVNFADTHQAENSYLAPATLPLVPGMEIAGRTPDGRRVVALTTSGGYAEKATAASGMAFDIPDGVSDEDALALIVQGATAWVLLRRSVRMDPGESVVVHAAAGGVGTLAVQLAKRFGAGRVVAVASSEDKRALATELGADAVVDSAAPDMTEALIEANGGRRVDAVLDMVGGRVTDQSVRALAPFGRLAFYGMASRELPGPVQPANLMRFSTSVSGMWLPHVWTLPGDVMSRAMAELFTLVAEGHLRPVLGGAYPLGEAARAHEALRSRGTIGKLTLDTTV</sequence>
<gene>
    <name evidence="4" type="ORF">HGB44_20920</name>
</gene>
<dbReference type="GO" id="GO:0005829">
    <property type="term" value="C:cytosol"/>
    <property type="evidence" value="ECO:0007669"/>
    <property type="project" value="TreeGrafter"/>
</dbReference>
<dbReference type="SMART" id="SM00829">
    <property type="entry name" value="PKS_ER"/>
    <property type="match status" value="1"/>
</dbReference>
<dbReference type="InterPro" id="IPR011032">
    <property type="entry name" value="GroES-like_sf"/>
</dbReference>
<dbReference type="GO" id="GO:0070402">
    <property type="term" value="F:NADPH binding"/>
    <property type="evidence" value="ECO:0007669"/>
    <property type="project" value="TreeGrafter"/>
</dbReference>
<name>A0A7X6MEL6_9ACTN</name>
<dbReference type="SUPFAM" id="SSF50129">
    <property type="entry name" value="GroES-like"/>
    <property type="match status" value="1"/>
</dbReference>
<dbReference type="PANTHER" id="PTHR48106:SF13">
    <property type="entry name" value="QUINONE OXIDOREDUCTASE-RELATED"/>
    <property type="match status" value="1"/>
</dbReference>
<dbReference type="SUPFAM" id="SSF51735">
    <property type="entry name" value="NAD(P)-binding Rossmann-fold domains"/>
    <property type="match status" value="1"/>
</dbReference>
<dbReference type="Proteomes" id="UP000553209">
    <property type="component" value="Unassembled WGS sequence"/>
</dbReference>
<reference evidence="4 5" key="1">
    <citation type="submission" date="2020-04" db="EMBL/GenBank/DDBJ databases">
        <title>MicrobeNet Type strains.</title>
        <authorList>
            <person name="Nicholson A.C."/>
        </authorList>
    </citation>
    <scope>NUCLEOTIDE SEQUENCE [LARGE SCALE GENOMIC DNA]</scope>
    <source>
        <strain evidence="4 5">ATCC 23612</strain>
    </source>
</reference>
<feature type="domain" description="Enoyl reductase (ER)" evidence="3">
    <location>
        <begin position="10"/>
        <end position="314"/>
    </location>
</feature>
<evidence type="ECO:0000256" key="2">
    <source>
        <dbReference type="ARBA" id="ARBA00023002"/>
    </source>
</evidence>
<keyword evidence="5" id="KW-1185">Reference proteome</keyword>
<accession>A0A7X6MEL6</accession>
<comment type="caution">
    <text evidence="4">The sequence shown here is derived from an EMBL/GenBank/DDBJ whole genome shotgun (WGS) entry which is preliminary data.</text>
</comment>
<dbReference type="Pfam" id="PF00107">
    <property type="entry name" value="ADH_zinc_N"/>
    <property type="match status" value="1"/>
</dbReference>
<dbReference type="CDD" id="cd08241">
    <property type="entry name" value="QOR1"/>
    <property type="match status" value="1"/>
</dbReference>
<dbReference type="EMBL" id="JAAXPG010000021">
    <property type="protein sequence ID" value="NKZ00112.1"/>
    <property type="molecule type" value="Genomic_DNA"/>
</dbReference>
<dbReference type="PANTHER" id="PTHR48106">
    <property type="entry name" value="QUINONE OXIDOREDUCTASE PIG3-RELATED"/>
    <property type="match status" value="1"/>
</dbReference>
<dbReference type="Pfam" id="PF08240">
    <property type="entry name" value="ADH_N"/>
    <property type="match status" value="1"/>
</dbReference>
<dbReference type="GO" id="GO:0003960">
    <property type="term" value="F:quinone reductase (NADPH) activity"/>
    <property type="evidence" value="ECO:0007669"/>
    <property type="project" value="TreeGrafter"/>
</dbReference>
<proteinExistence type="predicted"/>
<evidence type="ECO:0000313" key="4">
    <source>
        <dbReference type="EMBL" id="NKZ00112.1"/>
    </source>
</evidence>
<dbReference type="Gene3D" id="3.90.180.10">
    <property type="entry name" value="Medium-chain alcohol dehydrogenases, catalytic domain"/>
    <property type="match status" value="1"/>
</dbReference>